<reference evidence="3" key="1">
    <citation type="journal article" date="2002" name="Science">
        <title>The draft genome of Ciona intestinalis: insights into chordate and vertebrate origins.</title>
        <authorList>
            <person name="Dehal P."/>
            <person name="Satou Y."/>
            <person name="Campbell R.K."/>
            <person name="Chapman J."/>
            <person name="Degnan B."/>
            <person name="De Tomaso A."/>
            <person name="Davidson B."/>
            <person name="Di Gregorio A."/>
            <person name="Gelpke M."/>
            <person name="Goodstein D.M."/>
            <person name="Harafuji N."/>
            <person name="Hastings K.E."/>
            <person name="Ho I."/>
            <person name="Hotta K."/>
            <person name="Huang W."/>
            <person name="Kawashima T."/>
            <person name="Lemaire P."/>
            <person name="Martinez D."/>
            <person name="Meinertzhagen I.A."/>
            <person name="Necula S."/>
            <person name="Nonaka M."/>
            <person name="Putnam N."/>
            <person name="Rash S."/>
            <person name="Saiga H."/>
            <person name="Satake M."/>
            <person name="Terry A."/>
            <person name="Yamada L."/>
            <person name="Wang H.G."/>
            <person name="Awazu S."/>
            <person name="Azumi K."/>
            <person name="Boore J."/>
            <person name="Branno M."/>
            <person name="Chin-Bow S."/>
            <person name="DeSantis R."/>
            <person name="Doyle S."/>
            <person name="Francino P."/>
            <person name="Keys D.N."/>
            <person name="Haga S."/>
            <person name="Hayashi H."/>
            <person name="Hino K."/>
            <person name="Imai K.S."/>
            <person name="Inaba K."/>
            <person name="Kano S."/>
            <person name="Kobayashi K."/>
            <person name="Kobayashi M."/>
            <person name="Lee B.I."/>
            <person name="Makabe K.W."/>
            <person name="Manohar C."/>
            <person name="Matassi G."/>
            <person name="Medina M."/>
            <person name="Mochizuki Y."/>
            <person name="Mount S."/>
            <person name="Morishita T."/>
            <person name="Miura S."/>
            <person name="Nakayama A."/>
            <person name="Nishizaka S."/>
            <person name="Nomoto H."/>
            <person name="Ohta F."/>
            <person name="Oishi K."/>
            <person name="Rigoutsos I."/>
            <person name="Sano M."/>
            <person name="Sasaki A."/>
            <person name="Sasakura Y."/>
            <person name="Shoguchi E."/>
            <person name="Shin-i T."/>
            <person name="Spagnuolo A."/>
            <person name="Stainier D."/>
            <person name="Suzuki M.M."/>
            <person name="Tassy O."/>
            <person name="Takatori N."/>
            <person name="Tokuoka M."/>
            <person name="Yagi K."/>
            <person name="Yoshizaki F."/>
            <person name="Wada S."/>
            <person name="Zhang C."/>
            <person name="Hyatt P.D."/>
            <person name="Larimer F."/>
            <person name="Detter C."/>
            <person name="Doggett N."/>
            <person name="Glavina T."/>
            <person name="Hawkins T."/>
            <person name="Richardson P."/>
            <person name="Lucas S."/>
            <person name="Kohara Y."/>
            <person name="Levine M."/>
            <person name="Satoh N."/>
            <person name="Rokhsar D.S."/>
        </authorList>
    </citation>
    <scope>NUCLEOTIDE SEQUENCE [LARGE SCALE GENOMIC DNA]</scope>
</reference>
<reference evidence="2" key="2">
    <citation type="submission" date="2025-08" db="UniProtKB">
        <authorList>
            <consortium name="Ensembl"/>
        </authorList>
    </citation>
    <scope>IDENTIFICATION</scope>
</reference>
<dbReference type="Ensembl" id="ENSCINT00000028761.1">
    <property type="protein sequence ID" value="ENSCINP00000028515.1"/>
    <property type="gene ID" value="ENSCING00000016461.1"/>
</dbReference>
<dbReference type="HOGENOM" id="CLU_3244613_0_0_1"/>
<dbReference type="AlphaFoldDB" id="F6Z6C7"/>
<sequence length="43" mass="4732">MAYLRILGICVFVIIGTAAELQRVGKAVKERDLIDTSTKEPVI</sequence>
<feature type="chain" id="PRO_5003347467" evidence="1">
    <location>
        <begin position="19"/>
        <end position="43"/>
    </location>
</feature>
<accession>F6Z6C7</accession>
<evidence type="ECO:0000256" key="1">
    <source>
        <dbReference type="SAM" id="SignalP"/>
    </source>
</evidence>
<feature type="signal peptide" evidence="1">
    <location>
        <begin position="1"/>
        <end position="18"/>
    </location>
</feature>
<evidence type="ECO:0000313" key="3">
    <source>
        <dbReference type="Proteomes" id="UP000008144"/>
    </source>
</evidence>
<dbReference type="InParanoid" id="F6Z6C7"/>
<keyword evidence="1" id="KW-0732">Signal</keyword>
<reference evidence="2" key="3">
    <citation type="submission" date="2025-09" db="UniProtKB">
        <authorList>
            <consortium name="Ensembl"/>
        </authorList>
    </citation>
    <scope>IDENTIFICATION</scope>
</reference>
<evidence type="ECO:0000313" key="2">
    <source>
        <dbReference type="Ensembl" id="ENSCINP00000028515.1"/>
    </source>
</evidence>
<dbReference type="Proteomes" id="UP000008144">
    <property type="component" value="Unassembled WGS sequence"/>
</dbReference>
<proteinExistence type="predicted"/>
<keyword evidence="3" id="KW-1185">Reference proteome</keyword>
<name>F6Z6C7_CIOIN</name>
<organism evidence="2 3">
    <name type="scientific">Ciona intestinalis</name>
    <name type="common">Transparent sea squirt</name>
    <name type="synonym">Ascidia intestinalis</name>
    <dbReference type="NCBI Taxonomy" id="7719"/>
    <lineage>
        <taxon>Eukaryota</taxon>
        <taxon>Metazoa</taxon>
        <taxon>Chordata</taxon>
        <taxon>Tunicata</taxon>
        <taxon>Ascidiacea</taxon>
        <taxon>Phlebobranchia</taxon>
        <taxon>Cionidae</taxon>
        <taxon>Ciona</taxon>
    </lineage>
</organism>
<protein>
    <submittedName>
        <fullName evidence="2">Uncharacterized protein</fullName>
    </submittedName>
</protein>